<dbReference type="Proteomes" id="UP000659698">
    <property type="component" value="Unassembled WGS sequence"/>
</dbReference>
<keyword evidence="2" id="KW-1185">Reference proteome</keyword>
<evidence type="ECO:0000313" key="2">
    <source>
        <dbReference type="Proteomes" id="UP000659698"/>
    </source>
</evidence>
<reference evidence="1 2" key="1">
    <citation type="journal article" date="2019" name="Int. J. Syst. Evol. Microbiol.">
        <title>Rufibacter sediminis sp. nov., isolated from freshwater lake sediment.</title>
        <authorList>
            <person name="Qu J.H."/>
            <person name="Zhang L.J."/>
            <person name="Fu Y.H."/>
            <person name="Li H.F."/>
        </authorList>
    </citation>
    <scope>NUCLEOTIDE SEQUENCE [LARGE SCALE GENOMIC DNA]</scope>
    <source>
        <strain evidence="1 2">H-1</strain>
    </source>
</reference>
<organism evidence="1 2">
    <name type="scientific">Rufibacter sediminis</name>
    <dbReference type="NCBI Taxonomy" id="2762756"/>
    <lineage>
        <taxon>Bacteria</taxon>
        <taxon>Pseudomonadati</taxon>
        <taxon>Bacteroidota</taxon>
        <taxon>Cytophagia</taxon>
        <taxon>Cytophagales</taxon>
        <taxon>Hymenobacteraceae</taxon>
        <taxon>Rufibacter</taxon>
    </lineage>
</organism>
<gene>
    <name evidence="1" type="ORF">H7U12_01650</name>
</gene>
<dbReference type="RefSeq" id="WP_186631860.1">
    <property type="nucleotide sequence ID" value="NZ_JACOAF010000003.1"/>
</dbReference>
<sequence length="184" mass="20793">MIEEHPFGYYLPENADKLLIGSFPCHNGKDYGDWFYSGSGKSDFWKLMSDVFGMPCFTKDNKTEICLKHGIAITDIASKIERTKGNCSDSNLKIVEVNTAGINSCLKANIKVIYFTSKFVERHFSRNFPEVKIPSSVLLSPSPAANVYIAGLPEYKDLLNRKEVSSPYDFRLLKYQDSLLNGNR</sequence>
<accession>A0ABR6VNA0</accession>
<evidence type="ECO:0000313" key="1">
    <source>
        <dbReference type="EMBL" id="MBC3538365.1"/>
    </source>
</evidence>
<protein>
    <recommendedName>
        <fullName evidence="3">DNA glycosylase</fullName>
    </recommendedName>
</protein>
<comment type="caution">
    <text evidence="1">The sequence shown here is derived from an EMBL/GenBank/DDBJ whole genome shotgun (WGS) entry which is preliminary data.</text>
</comment>
<dbReference type="Gene3D" id="3.40.470.10">
    <property type="entry name" value="Uracil-DNA glycosylase-like domain"/>
    <property type="match status" value="1"/>
</dbReference>
<dbReference type="SUPFAM" id="SSF52141">
    <property type="entry name" value="Uracil-DNA glycosylase-like"/>
    <property type="match status" value="1"/>
</dbReference>
<evidence type="ECO:0008006" key="3">
    <source>
        <dbReference type="Google" id="ProtNLM"/>
    </source>
</evidence>
<dbReference type="EMBL" id="JACOAF010000003">
    <property type="protein sequence ID" value="MBC3538365.1"/>
    <property type="molecule type" value="Genomic_DNA"/>
</dbReference>
<name>A0ABR6VNA0_9BACT</name>
<proteinExistence type="predicted"/>
<dbReference type="InterPro" id="IPR036895">
    <property type="entry name" value="Uracil-DNA_glycosylase-like_sf"/>
</dbReference>